<dbReference type="GO" id="GO:0003677">
    <property type="term" value="F:DNA binding"/>
    <property type="evidence" value="ECO:0007669"/>
    <property type="project" value="UniProtKB-UniRule"/>
</dbReference>
<dbReference type="OrthoDB" id="1919336at2759"/>
<dbReference type="Pfam" id="PF00505">
    <property type="entry name" value="HMG_box"/>
    <property type="match status" value="2"/>
</dbReference>
<dbReference type="Proteomes" id="UP001151516">
    <property type="component" value="Unassembled WGS sequence"/>
</dbReference>
<comment type="caution">
    <text evidence="6">The sequence shown here is derived from an EMBL/GenBank/DDBJ whole genome shotgun (WGS) entry which is preliminary data.</text>
</comment>
<dbReference type="PANTHER" id="PTHR48112">
    <property type="entry name" value="HIGH MOBILITY GROUP PROTEIN DSP1"/>
    <property type="match status" value="1"/>
</dbReference>
<dbReference type="SUPFAM" id="SSF47095">
    <property type="entry name" value="HMG-box"/>
    <property type="match status" value="2"/>
</dbReference>
<sequence>MSSLNSTPPDLASITHAAAPVQLANNGASVNASNNPLSLDTASMRSSATFPGTGGTIYGDGAAGISNSNTADDSVAASSHHPALGSSLPPSAFPLSAQPGQVGSNGYDFMGSSLSSSLGGLPVMGAPQQQVSQQGHPNMSTPLGSHGRPYNMMFGIPGLTDPRMLYDDRMSMPPLPHNGGNWLRIRQPIDYVAPLKKPMNSFLLYSAERRVQLRQTHPDLNTTQQSTILAREWASLAEEEKEKYRAEAKQLRDDYNARRAELSHKLQQQLNQQHINMSLSQPPPPPPHIPGQPIPHQQHLDMLDSNVVSGDHHIHAHPASSFGFHPQYSGSGTNLAHTQFPPTTPGAAPNLHTPTAPFLQISHENPYAHAHAAAASHISDTLQYDSSLSTIDPAAMTGGSGHFHGLAFGRSTPQNLDAMARNAGYTGDSDKQGTDSRWREFDLAASDNLHDNPAVAQHYGIPRSSSNVSQYVGIGDFGQQRFSQLPQQQHYGYKDADSLHSHMLSSTAASIFGGNYDGALQTNDFGNGMAAISKALNPIASYASFADMGGIPRIERTAFDYEQERNSEVRDELHQHNSEHVAGYSAAPQDHSPSRALADASDPSAGGVGGGLNANSGAATMSKARARLSSPAKRVRKKTKKDPDAPKHPMSAFLYYLTSERPRLAEHLSDMSIGQQTKIIAKQWKTLDESDRAPWEKLAKHDKDRYARERREYHGEDRHTKAVVAPNQ</sequence>
<keyword evidence="1 2" id="KW-0238">DNA-binding</keyword>
<feature type="DNA-binding region" description="HMG box" evidence="2">
    <location>
        <begin position="646"/>
        <end position="714"/>
    </location>
</feature>
<dbReference type="SMART" id="SM00398">
    <property type="entry name" value="HMG"/>
    <property type="match status" value="2"/>
</dbReference>
<accession>A0A9W8GKA8</accession>
<feature type="compositionally biased region" description="Low complexity" evidence="4">
    <location>
        <begin position="76"/>
        <end position="99"/>
    </location>
</feature>
<feature type="region of interest" description="Disordered" evidence="4">
    <location>
        <begin position="313"/>
        <end position="337"/>
    </location>
</feature>
<keyword evidence="2" id="KW-0539">Nucleus</keyword>
<evidence type="ECO:0000313" key="6">
    <source>
        <dbReference type="EMBL" id="KAJ2685984.1"/>
    </source>
</evidence>
<reference evidence="6" key="1">
    <citation type="submission" date="2022-07" db="EMBL/GenBank/DDBJ databases">
        <title>Phylogenomic reconstructions and comparative analyses of Kickxellomycotina fungi.</title>
        <authorList>
            <person name="Reynolds N.K."/>
            <person name="Stajich J.E."/>
            <person name="Barry K."/>
            <person name="Grigoriev I.V."/>
            <person name="Crous P."/>
            <person name="Smith M.E."/>
        </authorList>
    </citation>
    <scope>NUCLEOTIDE SEQUENCE</scope>
    <source>
        <strain evidence="6">CBS 109367</strain>
    </source>
</reference>
<feature type="region of interest" description="Disordered" evidence="4">
    <location>
        <begin position="583"/>
        <end position="649"/>
    </location>
</feature>
<evidence type="ECO:0000256" key="2">
    <source>
        <dbReference type="PROSITE-ProRule" id="PRU00267"/>
    </source>
</evidence>
<dbReference type="Gene3D" id="1.10.30.10">
    <property type="entry name" value="High mobility group box domain"/>
    <property type="match status" value="2"/>
</dbReference>
<proteinExistence type="predicted"/>
<dbReference type="InterPro" id="IPR050342">
    <property type="entry name" value="HMGB"/>
</dbReference>
<dbReference type="PROSITE" id="PS50118">
    <property type="entry name" value="HMG_BOX_2"/>
    <property type="match status" value="2"/>
</dbReference>
<evidence type="ECO:0000256" key="1">
    <source>
        <dbReference type="ARBA" id="ARBA00023125"/>
    </source>
</evidence>
<protein>
    <submittedName>
        <fullName evidence="6">High mobility group</fullName>
    </submittedName>
</protein>
<gene>
    <name evidence="6" type="primary">HMGB2_2</name>
    <name evidence="6" type="ORF">IWW39_003935</name>
</gene>
<feature type="coiled-coil region" evidence="3">
    <location>
        <begin position="234"/>
        <end position="272"/>
    </location>
</feature>
<keyword evidence="3" id="KW-0175">Coiled coil</keyword>
<dbReference type="InterPro" id="IPR036910">
    <property type="entry name" value="HMG_box_dom_sf"/>
</dbReference>
<organism evidence="6 7">
    <name type="scientific">Coemansia spiralis</name>
    <dbReference type="NCBI Taxonomy" id="417178"/>
    <lineage>
        <taxon>Eukaryota</taxon>
        <taxon>Fungi</taxon>
        <taxon>Fungi incertae sedis</taxon>
        <taxon>Zoopagomycota</taxon>
        <taxon>Kickxellomycotina</taxon>
        <taxon>Kickxellomycetes</taxon>
        <taxon>Kickxellales</taxon>
        <taxon>Kickxellaceae</taxon>
        <taxon>Coemansia</taxon>
    </lineage>
</organism>
<keyword evidence="7" id="KW-1185">Reference proteome</keyword>
<evidence type="ECO:0000313" key="7">
    <source>
        <dbReference type="Proteomes" id="UP001151516"/>
    </source>
</evidence>
<evidence type="ECO:0000256" key="3">
    <source>
        <dbReference type="SAM" id="Coils"/>
    </source>
</evidence>
<dbReference type="PANTHER" id="PTHR48112:SF22">
    <property type="entry name" value="MITOCHONDRIAL TRANSCRIPTION FACTOR A, ISOFORM B"/>
    <property type="match status" value="1"/>
</dbReference>
<dbReference type="GO" id="GO:0005634">
    <property type="term" value="C:nucleus"/>
    <property type="evidence" value="ECO:0007669"/>
    <property type="project" value="UniProtKB-UniRule"/>
</dbReference>
<dbReference type="CDD" id="cd00084">
    <property type="entry name" value="HMG-box_SF"/>
    <property type="match status" value="1"/>
</dbReference>
<feature type="domain" description="HMG box" evidence="5">
    <location>
        <begin position="646"/>
        <end position="714"/>
    </location>
</feature>
<dbReference type="InterPro" id="IPR009071">
    <property type="entry name" value="HMG_box_dom"/>
</dbReference>
<evidence type="ECO:0000256" key="4">
    <source>
        <dbReference type="SAM" id="MobiDB-lite"/>
    </source>
</evidence>
<feature type="region of interest" description="Disordered" evidence="4">
    <location>
        <begin position="71"/>
        <end position="99"/>
    </location>
</feature>
<name>A0A9W8GKA8_9FUNG</name>
<dbReference type="EMBL" id="JANBTX010000127">
    <property type="protein sequence ID" value="KAJ2685984.1"/>
    <property type="molecule type" value="Genomic_DNA"/>
</dbReference>
<feature type="compositionally biased region" description="Polar residues" evidence="4">
    <location>
        <begin position="328"/>
        <end position="337"/>
    </location>
</feature>
<feature type="DNA-binding region" description="HMG box" evidence="2">
    <location>
        <begin position="195"/>
        <end position="263"/>
    </location>
</feature>
<feature type="domain" description="HMG box" evidence="5">
    <location>
        <begin position="195"/>
        <end position="263"/>
    </location>
</feature>
<dbReference type="AlphaFoldDB" id="A0A9W8GKA8"/>
<evidence type="ECO:0000259" key="5">
    <source>
        <dbReference type="PROSITE" id="PS50118"/>
    </source>
</evidence>